<dbReference type="InterPro" id="IPR011162">
    <property type="entry name" value="MHC_I/II-like_Ag-recog"/>
</dbReference>
<dbReference type="GO" id="GO:0048007">
    <property type="term" value="P:antigen processing and presentation, exogenous lipid antigen via MHC class Ib"/>
    <property type="evidence" value="ECO:0007669"/>
    <property type="project" value="TreeGrafter"/>
</dbReference>
<dbReference type="InterPro" id="IPR003006">
    <property type="entry name" value="Ig/MHC_CS"/>
</dbReference>
<keyword evidence="1" id="KW-0325">Glycoprotein</keyword>
<comment type="caution">
    <text evidence="3">The sequence shown here is derived from an EMBL/GenBank/DDBJ whole genome shotgun (WGS) entry which is preliminary data.</text>
</comment>
<keyword evidence="4" id="KW-1185">Reference proteome</keyword>
<dbReference type="Proteomes" id="UP000531151">
    <property type="component" value="Unassembled WGS sequence"/>
</dbReference>
<dbReference type="Gene3D" id="2.60.40.10">
    <property type="entry name" value="Immunoglobulins"/>
    <property type="match status" value="1"/>
</dbReference>
<dbReference type="InterPro" id="IPR011161">
    <property type="entry name" value="MHC_I-like_Ag-recog"/>
</dbReference>
<evidence type="ECO:0000256" key="1">
    <source>
        <dbReference type="ARBA" id="ARBA00023180"/>
    </source>
</evidence>
<dbReference type="GO" id="GO:0030883">
    <property type="term" value="F:endogenous lipid antigen binding"/>
    <property type="evidence" value="ECO:0007669"/>
    <property type="project" value="TreeGrafter"/>
</dbReference>
<dbReference type="InterPro" id="IPR003597">
    <property type="entry name" value="Ig_C1-set"/>
</dbReference>
<evidence type="ECO:0000313" key="3">
    <source>
        <dbReference type="EMBL" id="NWH66598.1"/>
    </source>
</evidence>
<dbReference type="GO" id="GO:0009897">
    <property type="term" value="C:external side of plasma membrane"/>
    <property type="evidence" value="ECO:0007669"/>
    <property type="project" value="TreeGrafter"/>
</dbReference>
<evidence type="ECO:0000313" key="4">
    <source>
        <dbReference type="Proteomes" id="UP000531151"/>
    </source>
</evidence>
<dbReference type="GO" id="GO:0001916">
    <property type="term" value="P:positive regulation of T cell mediated cytotoxicity"/>
    <property type="evidence" value="ECO:0007669"/>
    <property type="project" value="TreeGrafter"/>
</dbReference>
<dbReference type="InterPro" id="IPR013783">
    <property type="entry name" value="Ig-like_fold"/>
</dbReference>
<evidence type="ECO:0000259" key="2">
    <source>
        <dbReference type="PROSITE" id="PS50835"/>
    </source>
</evidence>
<dbReference type="GO" id="GO:0048006">
    <property type="term" value="P:antigen processing and presentation, endogenous lipid antigen via MHC class Ib"/>
    <property type="evidence" value="ECO:0007669"/>
    <property type="project" value="TreeGrafter"/>
</dbReference>
<dbReference type="Gene3D" id="3.30.500.10">
    <property type="entry name" value="MHC class I-like antigen recognition-like"/>
    <property type="match status" value="1"/>
</dbReference>
<dbReference type="InterPro" id="IPR007110">
    <property type="entry name" value="Ig-like_dom"/>
</dbReference>
<dbReference type="GO" id="GO:0071723">
    <property type="term" value="F:lipopeptide binding"/>
    <property type="evidence" value="ECO:0007669"/>
    <property type="project" value="TreeGrafter"/>
</dbReference>
<feature type="domain" description="Ig-like" evidence="2">
    <location>
        <begin position="177"/>
        <end position="267"/>
    </location>
</feature>
<sequence>GTFTIRLLQISTFQNTSFVDTQGLALLEDIRLASLDKHSLKIHFYQPWVRPVLRRNDWDTIESLIKIYIQQFNHLSNKGAMQKDVPYPFVVQCVAGCELYPNRTHRVFAYMGYNGQDFLNFDVDNVTWLLSQDTDFSRYIQAALQNYTAFSEVFEFFFSDMEVLVHHGKAALERQEPPVATVFARMPSPAQLLLVCRVTGFYPQPISVAWLRDGQEVPPGPELNTSAILPNADLTYQLRSVLAVAPQDGHSYACRVRHRSLGSRSLLIPWG</sequence>
<dbReference type="GO" id="GO:0005615">
    <property type="term" value="C:extracellular space"/>
    <property type="evidence" value="ECO:0007669"/>
    <property type="project" value="TreeGrafter"/>
</dbReference>
<feature type="non-terminal residue" evidence="3">
    <location>
        <position position="1"/>
    </location>
</feature>
<dbReference type="Pfam" id="PF16497">
    <property type="entry name" value="MHC_I_3"/>
    <property type="match status" value="1"/>
</dbReference>
<dbReference type="PANTHER" id="PTHR16675:SF160">
    <property type="entry name" value="T-CELL SURFACE GLYCOPROTEIN CD1A"/>
    <property type="match status" value="1"/>
</dbReference>
<dbReference type="SMART" id="SM00407">
    <property type="entry name" value="IGc1"/>
    <property type="match status" value="1"/>
</dbReference>
<dbReference type="PROSITE" id="PS50835">
    <property type="entry name" value="IG_LIKE"/>
    <property type="match status" value="1"/>
</dbReference>
<organism evidence="3 4">
    <name type="scientific">Geococcyx californianus</name>
    <name type="common">Greater roadrunner</name>
    <name type="synonym">Saurothera californiana</name>
    <dbReference type="NCBI Taxonomy" id="8947"/>
    <lineage>
        <taxon>Eukaryota</taxon>
        <taxon>Metazoa</taxon>
        <taxon>Chordata</taxon>
        <taxon>Craniata</taxon>
        <taxon>Vertebrata</taxon>
        <taxon>Euteleostomi</taxon>
        <taxon>Archelosauria</taxon>
        <taxon>Archosauria</taxon>
        <taxon>Dinosauria</taxon>
        <taxon>Saurischia</taxon>
        <taxon>Theropoda</taxon>
        <taxon>Coelurosauria</taxon>
        <taxon>Aves</taxon>
        <taxon>Neognathae</taxon>
        <taxon>Neoaves</taxon>
        <taxon>Otidimorphae</taxon>
        <taxon>Cuculiformes</taxon>
        <taxon>Neomorphidae</taxon>
        <taxon>Geococcyx</taxon>
    </lineage>
</organism>
<proteinExistence type="predicted"/>
<dbReference type="OrthoDB" id="8890485at2759"/>
<accession>A0A7K4JMS3</accession>
<reference evidence="3 4" key="1">
    <citation type="submission" date="2019-09" db="EMBL/GenBank/DDBJ databases">
        <title>Bird 10,000 Genomes (B10K) Project - Family phase.</title>
        <authorList>
            <person name="Zhang G."/>
        </authorList>
    </citation>
    <scope>NUCLEOTIDE SEQUENCE [LARGE SCALE GENOMIC DNA]</scope>
    <source>
        <strain evidence="3">B10K-CU-031-07</strain>
        <tissue evidence="3">Muscle</tissue>
    </source>
</reference>
<dbReference type="GO" id="GO:0006955">
    <property type="term" value="P:immune response"/>
    <property type="evidence" value="ECO:0007669"/>
    <property type="project" value="TreeGrafter"/>
</dbReference>
<dbReference type="PROSITE" id="PS00290">
    <property type="entry name" value="IG_MHC"/>
    <property type="match status" value="1"/>
</dbReference>
<dbReference type="InterPro" id="IPR036179">
    <property type="entry name" value="Ig-like_dom_sf"/>
</dbReference>
<protein>
    <submittedName>
        <fullName evidence="3">CD1D protein</fullName>
    </submittedName>
</protein>
<name>A0A7K4JMS3_GEOCA</name>
<dbReference type="SUPFAM" id="SSF54452">
    <property type="entry name" value="MHC antigen-recognition domain"/>
    <property type="match status" value="1"/>
</dbReference>
<dbReference type="GO" id="GO:0030884">
    <property type="term" value="F:exogenous lipid antigen binding"/>
    <property type="evidence" value="ECO:0007669"/>
    <property type="project" value="TreeGrafter"/>
</dbReference>
<dbReference type="InterPro" id="IPR037055">
    <property type="entry name" value="MHC_I-like_Ag-recog_sf"/>
</dbReference>
<dbReference type="SUPFAM" id="SSF48726">
    <property type="entry name" value="Immunoglobulin"/>
    <property type="match status" value="1"/>
</dbReference>
<dbReference type="EMBL" id="VWPV01031307">
    <property type="protein sequence ID" value="NWH66598.1"/>
    <property type="molecule type" value="Genomic_DNA"/>
</dbReference>
<dbReference type="PANTHER" id="PTHR16675">
    <property type="entry name" value="MHC CLASS I-RELATED"/>
    <property type="match status" value="1"/>
</dbReference>
<dbReference type="InterPro" id="IPR050208">
    <property type="entry name" value="MHC_class-I_related"/>
</dbReference>
<gene>
    <name evidence="3" type="primary">Cd1d_0</name>
    <name evidence="3" type="ORF">GEOCAL_R03614</name>
</gene>
<dbReference type="Pfam" id="PF07654">
    <property type="entry name" value="C1-set"/>
    <property type="match status" value="1"/>
</dbReference>
<feature type="non-terminal residue" evidence="3">
    <location>
        <position position="271"/>
    </location>
</feature>
<dbReference type="AlphaFoldDB" id="A0A7K4JMS3"/>